<evidence type="ECO:0000313" key="3">
    <source>
        <dbReference type="Proteomes" id="UP000887116"/>
    </source>
</evidence>
<comment type="caution">
    <text evidence="2">The sequence shown here is derived from an EMBL/GenBank/DDBJ whole genome shotgun (WGS) entry which is preliminary data.</text>
</comment>
<feature type="region of interest" description="Disordered" evidence="1">
    <location>
        <begin position="116"/>
        <end position="150"/>
    </location>
</feature>
<proteinExistence type="predicted"/>
<organism evidence="2 3">
    <name type="scientific">Trichonephila clavata</name>
    <name type="common">Joro spider</name>
    <name type="synonym">Nephila clavata</name>
    <dbReference type="NCBI Taxonomy" id="2740835"/>
    <lineage>
        <taxon>Eukaryota</taxon>
        <taxon>Metazoa</taxon>
        <taxon>Ecdysozoa</taxon>
        <taxon>Arthropoda</taxon>
        <taxon>Chelicerata</taxon>
        <taxon>Arachnida</taxon>
        <taxon>Araneae</taxon>
        <taxon>Araneomorphae</taxon>
        <taxon>Entelegynae</taxon>
        <taxon>Araneoidea</taxon>
        <taxon>Nephilidae</taxon>
        <taxon>Trichonephila</taxon>
    </lineage>
</organism>
<evidence type="ECO:0000313" key="2">
    <source>
        <dbReference type="EMBL" id="GFR10022.1"/>
    </source>
</evidence>
<protein>
    <submittedName>
        <fullName evidence="2">Trpgamma</fullName>
    </submittedName>
</protein>
<accession>A0A8X6GS43</accession>
<keyword evidence="3" id="KW-1185">Reference proteome</keyword>
<name>A0A8X6GS43_TRICU</name>
<dbReference type="OrthoDB" id="2373987at2759"/>
<evidence type="ECO:0000256" key="1">
    <source>
        <dbReference type="SAM" id="MobiDB-lite"/>
    </source>
</evidence>
<dbReference type="Proteomes" id="UP000887116">
    <property type="component" value="Unassembled WGS sequence"/>
</dbReference>
<reference evidence="2" key="1">
    <citation type="submission" date="2020-07" db="EMBL/GenBank/DDBJ databases">
        <title>Multicomponent nature underlies the extraordinary mechanical properties of spider dragline silk.</title>
        <authorList>
            <person name="Kono N."/>
            <person name="Nakamura H."/>
            <person name="Mori M."/>
            <person name="Yoshida Y."/>
            <person name="Ohtoshi R."/>
            <person name="Malay A.D."/>
            <person name="Moran D.A.P."/>
            <person name="Tomita M."/>
            <person name="Numata K."/>
            <person name="Arakawa K."/>
        </authorList>
    </citation>
    <scope>NUCLEOTIDE SEQUENCE</scope>
</reference>
<dbReference type="AlphaFoldDB" id="A0A8X6GS43"/>
<dbReference type="EMBL" id="BMAO01036360">
    <property type="protein sequence ID" value="GFR10022.1"/>
    <property type="molecule type" value="Genomic_DNA"/>
</dbReference>
<feature type="compositionally biased region" description="Basic and acidic residues" evidence="1">
    <location>
        <begin position="131"/>
        <end position="150"/>
    </location>
</feature>
<sequence>MQEFATALLDHTRSSYELEVLLNYDPSGPVFEQGDRMLLSRLKLAIKHKQKKAYLEDEELVFDVLATMIEWKMKGIERKKKGIERKWKRIERESRRMPLGAKIRIGIYENIRSSMMESREGGQNKRRKSQRKEEGYRLRAEEESRYIVEE</sequence>
<gene>
    <name evidence="2" type="primary">NCL1_13154</name>
    <name evidence="2" type="ORF">TNCT_384311</name>
</gene>